<organism evidence="3">
    <name type="scientific">Spongospora subterranea</name>
    <dbReference type="NCBI Taxonomy" id="70186"/>
    <lineage>
        <taxon>Eukaryota</taxon>
        <taxon>Sar</taxon>
        <taxon>Rhizaria</taxon>
        <taxon>Endomyxa</taxon>
        <taxon>Phytomyxea</taxon>
        <taxon>Plasmodiophorida</taxon>
        <taxon>Plasmodiophoridae</taxon>
        <taxon>Spongospora</taxon>
    </lineage>
</organism>
<dbReference type="AlphaFoldDB" id="A0A0H5RP72"/>
<accession>A0A0H5RP72</accession>
<feature type="region of interest" description="Disordered" evidence="1">
    <location>
        <begin position="210"/>
        <end position="279"/>
    </location>
</feature>
<dbReference type="InterPro" id="IPR004182">
    <property type="entry name" value="GRAM"/>
</dbReference>
<dbReference type="InterPro" id="IPR011993">
    <property type="entry name" value="PH-like_dom_sf"/>
</dbReference>
<evidence type="ECO:0000256" key="1">
    <source>
        <dbReference type="SAM" id="MobiDB-lite"/>
    </source>
</evidence>
<name>A0A0H5RP72_9EUKA</name>
<proteinExistence type="predicted"/>
<evidence type="ECO:0000259" key="2">
    <source>
        <dbReference type="Pfam" id="PF02893"/>
    </source>
</evidence>
<reference evidence="3" key="1">
    <citation type="submission" date="2015-04" db="EMBL/GenBank/DDBJ databases">
        <title>The genome sequence of the plant pathogenic Rhizarian Plasmodiophora brassicae reveals insights in its biotrophic life cycle and the origin of chitin synthesis.</title>
        <authorList>
            <person name="Schwelm A."/>
            <person name="Fogelqvist J."/>
            <person name="Knaust A."/>
            <person name="Julke S."/>
            <person name="Lilja T."/>
            <person name="Dhandapani V."/>
            <person name="Bonilla-Rosso G."/>
            <person name="Karlsson M."/>
            <person name="Shevchenko A."/>
            <person name="Choi S.R."/>
            <person name="Kim H.G."/>
            <person name="Park J.Y."/>
            <person name="Lim Y.P."/>
            <person name="Ludwig-Muller J."/>
            <person name="Dixelius C."/>
        </authorList>
    </citation>
    <scope>NUCLEOTIDE SEQUENCE</scope>
    <source>
        <tissue evidence="3">Potato root galls</tissue>
    </source>
</reference>
<dbReference type="EMBL" id="HACM01010087">
    <property type="protein sequence ID" value="CRZ10529.1"/>
    <property type="molecule type" value="Transcribed_RNA"/>
</dbReference>
<evidence type="ECO:0000313" key="3">
    <source>
        <dbReference type="EMBL" id="CRZ10529.1"/>
    </source>
</evidence>
<dbReference type="Pfam" id="PF02893">
    <property type="entry name" value="GRAM"/>
    <property type="match status" value="1"/>
</dbReference>
<protein>
    <recommendedName>
        <fullName evidence="2">GRAM domain-containing protein</fullName>
    </recommendedName>
</protein>
<feature type="compositionally biased region" description="Low complexity" evidence="1">
    <location>
        <begin position="210"/>
        <end position="219"/>
    </location>
</feature>
<sequence length="321" mass="35304">MSINDQFVVRNLDTGEVFRPRIEPVESSSACPPPSAIDVQEFKRLFNTFKLDEQLLHAVKCKLWESLASFQAQKAKKRHSGVIYISNNHLSFAEDAATTSSKPVRIGIPLTEIVGLTSEDFGLVEGIVVSTMRETKFFFEQFVSRNDCFGAIYRTWNGAQKSPADQLASIFDPLGGFSAVTSNSMLRNAAMSQMENQAASVAADMLNSSNISSTPKSSKLPPPIKTHSNHSASIIRPAPPPPTFSTSPVLSHSPNPPRPAVIVPGAQTQRQTKKIDGPPERHYMDLSSGDSWFMTLTKIYYWLGAPARQRNVRSPPARTPT</sequence>
<dbReference type="Gene3D" id="2.30.29.30">
    <property type="entry name" value="Pleckstrin-homology domain (PH domain)/Phosphotyrosine-binding domain (PTB)"/>
    <property type="match status" value="1"/>
</dbReference>
<feature type="domain" description="GRAM" evidence="2">
    <location>
        <begin position="41"/>
        <end position="158"/>
    </location>
</feature>